<reference evidence="2" key="1">
    <citation type="submission" date="2022-11" db="UniProtKB">
        <authorList>
            <consortium name="WormBaseParasite"/>
        </authorList>
    </citation>
    <scope>IDENTIFICATION</scope>
</reference>
<sequence>MIRSTRNIRQKQISRKVEDAVVVPEMEDYALEFDRVASSIQDMKKPFIKLSTISLYEPCKNVQ</sequence>
<dbReference type="WBParaSite" id="nRc.2.0.1.t14545-RA">
    <property type="protein sequence ID" value="nRc.2.0.1.t14545-RA"/>
    <property type="gene ID" value="nRc.2.0.1.g14545"/>
</dbReference>
<dbReference type="Proteomes" id="UP000887565">
    <property type="component" value="Unplaced"/>
</dbReference>
<proteinExistence type="predicted"/>
<dbReference type="AlphaFoldDB" id="A0A915IL50"/>
<protein>
    <submittedName>
        <fullName evidence="2">Uncharacterized protein</fullName>
    </submittedName>
</protein>
<organism evidence="1 2">
    <name type="scientific">Romanomermis culicivorax</name>
    <name type="common">Nematode worm</name>
    <dbReference type="NCBI Taxonomy" id="13658"/>
    <lineage>
        <taxon>Eukaryota</taxon>
        <taxon>Metazoa</taxon>
        <taxon>Ecdysozoa</taxon>
        <taxon>Nematoda</taxon>
        <taxon>Enoplea</taxon>
        <taxon>Dorylaimia</taxon>
        <taxon>Mermithida</taxon>
        <taxon>Mermithoidea</taxon>
        <taxon>Mermithidae</taxon>
        <taxon>Romanomermis</taxon>
    </lineage>
</organism>
<accession>A0A915IL50</accession>
<evidence type="ECO:0000313" key="2">
    <source>
        <dbReference type="WBParaSite" id="nRc.2.0.1.t14545-RA"/>
    </source>
</evidence>
<keyword evidence="1" id="KW-1185">Reference proteome</keyword>
<name>A0A915IL50_ROMCU</name>
<evidence type="ECO:0000313" key="1">
    <source>
        <dbReference type="Proteomes" id="UP000887565"/>
    </source>
</evidence>